<dbReference type="EMBL" id="WNKU01000026">
    <property type="protein sequence ID" value="MTV50476.1"/>
    <property type="molecule type" value="Genomic_DNA"/>
</dbReference>
<sequence length="285" mass="30723">MITPAAFCRGRLHVTNIGRWSLTICLFGLLLCQPLTAATAAPHVSAVAAVLLDGESGTVLYERNAYQARPPASTTKIVTAILGFEYGDVQDEVVVSDKAGNTGEASINLYPGERVALGDLLTGALVRSGNDACVSISEHVAGSEEFFTLWMTAKSRVLGGRSSQFYNTNGLPHKKHWTSAYDLAVIARHAMKNPQFSATVKQKNAFLNNRDGWPKKISNTNALLWSYPFADGVKTGTTDAAGQCLVASATKNNRQLIAVVLRSNDRFGDCMRLFEYGFSLPGKSS</sequence>
<feature type="active site" evidence="7">
    <location>
        <position position="128"/>
    </location>
</feature>
<reference evidence="12 13" key="1">
    <citation type="submission" date="2019-11" db="EMBL/GenBank/DDBJ databases">
        <title>Whole-genome sequence of a the green, strictly anaerobic photosynthetic bacterium Heliobacillus mobilis DSM 6151.</title>
        <authorList>
            <person name="Kyndt J.A."/>
            <person name="Meyer T.E."/>
        </authorList>
    </citation>
    <scope>NUCLEOTIDE SEQUENCE [LARGE SCALE GENOMIC DNA]</scope>
    <source>
        <strain evidence="12 13">DSM 6151</strain>
    </source>
</reference>
<keyword evidence="12" id="KW-0121">Carboxypeptidase</keyword>
<keyword evidence="12" id="KW-0645">Protease</keyword>
<evidence type="ECO:0000256" key="2">
    <source>
        <dbReference type="ARBA" id="ARBA00022729"/>
    </source>
</evidence>
<dbReference type="GO" id="GO:0071555">
    <property type="term" value="P:cell wall organization"/>
    <property type="evidence" value="ECO:0007669"/>
    <property type="project" value="UniProtKB-KW"/>
</dbReference>
<evidence type="ECO:0000259" key="11">
    <source>
        <dbReference type="Pfam" id="PF00768"/>
    </source>
</evidence>
<dbReference type="GO" id="GO:0006508">
    <property type="term" value="P:proteolysis"/>
    <property type="evidence" value="ECO:0007669"/>
    <property type="project" value="InterPro"/>
</dbReference>
<feature type="binding site" evidence="8">
    <location>
        <position position="234"/>
    </location>
    <ligand>
        <name>substrate</name>
    </ligand>
</feature>
<feature type="chain" id="PRO_5038625384" evidence="10">
    <location>
        <begin position="38"/>
        <end position="285"/>
    </location>
</feature>
<feature type="signal peptide" evidence="10">
    <location>
        <begin position="1"/>
        <end position="37"/>
    </location>
</feature>
<name>A0A6I3SP30_HELMO</name>
<dbReference type="Gene3D" id="3.40.710.10">
    <property type="entry name" value="DD-peptidase/beta-lactamase superfamily"/>
    <property type="match status" value="1"/>
</dbReference>
<dbReference type="InterPro" id="IPR018044">
    <property type="entry name" value="Peptidase_S11"/>
</dbReference>
<gene>
    <name evidence="12" type="ORF">GJ688_16130</name>
</gene>
<evidence type="ECO:0000256" key="9">
    <source>
        <dbReference type="RuleBase" id="RU004016"/>
    </source>
</evidence>
<dbReference type="GO" id="GO:0008360">
    <property type="term" value="P:regulation of cell shape"/>
    <property type="evidence" value="ECO:0007669"/>
    <property type="project" value="UniProtKB-KW"/>
</dbReference>
<feature type="active site" description="Proton acceptor" evidence="7">
    <location>
        <position position="76"/>
    </location>
</feature>
<dbReference type="SUPFAM" id="SSF56601">
    <property type="entry name" value="beta-lactamase/transpeptidase-like"/>
    <property type="match status" value="1"/>
</dbReference>
<evidence type="ECO:0000313" key="13">
    <source>
        <dbReference type="Proteomes" id="UP000430670"/>
    </source>
</evidence>
<evidence type="ECO:0000256" key="7">
    <source>
        <dbReference type="PIRSR" id="PIRSR618044-1"/>
    </source>
</evidence>
<feature type="active site" description="Acyl-ester intermediate" evidence="7">
    <location>
        <position position="73"/>
    </location>
</feature>
<comment type="caution">
    <text evidence="12">The sequence shown here is derived from an EMBL/GenBank/DDBJ whole genome shotgun (WGS) entry which is preliminary data.</text>
</comment>
<dbReference type="Pfam" id="PF00768">
    <property type="entry name" value="Peptidase_S11"/>
    <property type="match status" value="1"/>
</dbReference>
<evidence type="ECO:0000256" key="3">
    <source>
        <dbReference type="ARBA" id="ARBA00022801"/>
    </source>
</evidence>
<feature type="domain" description="Peptidase S11 D-alanyl-D-alanine carboxypeptidase A N-terminal" evidence="11">
    <location>
        <begin position="38"/>
        <end position="262"/>
    </location>
</feature>
<dbReference type="GO" id="GO:0009252">
    <property type="term" value="P:peptidoglycan biosynthetic process"/>
    <property type="evidence" value="ECO:0007669"/>
    <property type="project" value="UniProtKB-KW"/>
</dbReference>
<keyword evidence="6" id="KW-0961">Cell wall biogenesis/degradation</keyword>
<keyword evidence="13" id="KW-1185">Reference proteome</keyword>
<evidence type="ECO:0000256" key="4">
    <source>
        <dbReference type="ARBA" id="ARBA00022960"/>
    </source>
</evidence>
<dbReference type="AlphaFoldDB" id="A0A6I3SP30"/>
<dbReference type="InterPro" id="IPR001967">
    <property type="entry name" value="Peptidase_S11_N"/>
</dbReference>
<accession>A0A6I3SP30</accession>
<dbReference type="GO" id="GO:0009002">
    <property type="term" value="F:serine-type D-Ala-D-Ala carboxypeptidase activity"/>
    <property type="evidence" value="ECO:0007669"/>
    <property type="project" value="InterPro"/>
</dbReference>
<comment type="similarity">
    <text evidence="1 9">Belongs to the peptidase S11 family.</text>
</comment>
<proteinExistence type="inferred from homology"/>
<protein>
    <submittedName>
        <fullName evidence="12">D-alanyl-D-alanine carboxypeptidase</fullName>
    </submittedName>
</protein>
<dbReference type="PANTHER" id="PTHR21581">
    <property type="entry name" value="D-ALANYL-D-ALANINE CARBOXYPEPTIDASE"/>
    <property type="match status" value="1"/>
</dbReference>
<dbReference type="InterPro" id="IPR012338">
    <property type="entry name" value="Beta-lactam/transpept-like"/>
</dbReference>
<evidence type="ECO:0000256" key="10">
    <source>
        <dbReference type="SAM" id="SignalP"/>
    </source>
</evidence>
<dbReference type="PRINTS" id="PR00725">
    <property type="entry name" value="DADACBPTASE1"/>
</dbReference>
<evidence type="ECO:0000256" key="8">
    <source>
        <dbReference type="PIRSR" id="PIRSR618044-2"/>
    </source>
</evidence>
<dbReference type="Proteomes" id="UP000430670">
    <property type="component" value="Unassembled WGS sequence"/>
</dbReference>
<evidence type="ECO:0000256" key="6">
    <source>
        <dbReference type="ARBA" id="ARBA00023316"/>
    </source>
</evidence>
<keyword evidence="2 10" id="KW-0732">Signal</keyword>
<keyword evidence="5" id="KW-0573">Peptidoglycan synthesis</keyword>
<keyword evidence="4" id="KW-0133">Cell shape</keyword>
<dbReference type="PANTHER" id="PTHR21581:SF33">
    <property type="entry name" value="D-ALANYL-D-ALANINE CARBOXYPEPTIDASE DACB"/>
    <property type="match status" value="1"/>
</dbReference>
<evidence type="ECO:0000256" key="1">
    <source>
        <dbReference type="ARBA" id="ARBA00007164"/>
    </source>
</evidence>
<evidence type="ECO:0000313" key="12">
    <source>
        <dbReference type="EMBL" id="MTV50476.1"/>
    </source>
</evidence>
<evidence type="ECO:0000256" key="5">
    <source>
        <dbReference type="ARBA" id="ARBA00022984"/>
    </source>
</evidence>
<organism evidence="12 13">
    <name type="scientific">Heliobacterium mobile</name>
    <name type="common">Heliobacillus mobilis</name>
    <dbReference type="NCBI Taxonomy" id="28064"/>
    <lineage>
        <taxon>Bacteria</taxon>
        <taxon>Bacillati</taxon>
        <taxon>Bacillota</taxon>
        <taxon>Clostridia</taxon>
        <taxon>Eubacteriales</taxon>
        <taxon>Heliobacteriaceae</taxon>
        <taxon>Heliobacterium</taxon>
    </lineage>
</organism>
<keyword evidence="3" id="KW-0378">Hydrolase</keyword>